<dbReference type="InterPro" id="IPR009686">
    <property type="entry name" value="Senescence/spartin_C"/>
</dbReference>
<reference evidence="4" key="1">
    <citation type="journal article" date="2019" name="Gigascience">
        <title>De novo genome assembly of the endangered Acer yangbiense, a plant species with extremely small populations endemic to Yunnan Province, China.</title>
        <authorList>
            <person name="Yang J."/>
            <person name="Wariss H.M."/>
            <person name="Tao L."/>
            <person name="Zhang R."/>
            <person name="Yun Q."/>
            <person name="Hollingsworth P."/>
            <person name="Dao Z."/>
            <person name="Luo G."/>
            <person name="Guo H."/>
            <person name="Ma Y."/>
            <person name="Sun W."/>
        </authorList>
    </citation>
    <scope>NUCLEOTIDE SEQUENCE [LARGE SCALE GENOMIC DNA]</scope>
    <source>
        <strain evidence="4">cv. Malutang</strain>
    </source>
</reference>
<evidence type="ECO:0000313" key="4">
    <source>
        <dbReference type="Proteomes" id="UP000323000"/>
    </source>
</evidence>
<proteinExistence type="predicted"/>
<name>A0A5C7HS37_9ROSI</name>
<sequence length="519" mass="56128">MRGKFSRLLENGDLLTENPPDHATCIIFHDQPSRFVFKIQSPRQKSLKRNRSKKSKPPKTMSYQEKVRPTPKSSLYPEVIDSNPEAPTNRPLSSSLSSKKNNLYPTIDTSDLTENLFPGTDRAGYYDNPHSPSAPPQAAEETLIKVPGAILHLIDKSYSVELACGDLTIVRLIQDRNTVAVLASVGDEIQWPLTKDAAAVKLDGSHYFFALRLPPQFQDSNFGGDAKGDDSDLLNYGLTIASKGQENLLKVLDGILQDYSCFSVQNVSEKAKEALGGEIAKETAPMELKGKQKEAVEKSCTAYWTTLAPNVEDYSGTAAKLIAAGSGQLIRGILWCGDVTVERLRWGNEVMKKRMSPGGVDSEVSPETLKKIKRVKSVTKTTQKVANGVLSGVVRVSGFLTSSVVNTKAGKKFFSLLPGEIILASLDGFSKVCDAVEVAGKNVMSTSSTVTTELVNHRYGEKAAEATNEGLDAAGHAIGTAWTAFKIRKALNPKSVIKPSTLAKSAAKAAAAEIKAKKK</sequence>
<dbReference type="AlphaFoldDB" id="A0A5C7HS37"/>
<keyword evidence="4" id="KW-1185">Reference proteome</keyword>
<dbReference type="Pfam" id="PF06911">
    <property type="entry name" value="Senescence"/>
    <property type="match status" value="1"/>
</dbReference>
<organism evidence="3 4">
    <name type="scientific">Acer yangbiense</name>
    <dbReference type="NCBI Taxonomy" id="1000413"/>
    <lineage>
        <taxon>Eukaryota</taxon>
        <taxon>Viridiplantae</taxon>
        <taxon>Streptophyta</taxon>
        <taxon>Embryophyta</taxon>
        <taxon>Tracheophyta</taxon>
        <taxon>Spermatophyta</taxon>
        <taxon>Magnoliopsida</taxon>
        <taxon>eudicotyledons</taxon>
        <taxon>Gunneridae</taxon>
        <taxon>Pentapetalae</taxon>
        <taxon>rosids</taxon>
        <taxon>malvids</taxon>
        <taxon>Sapindales</taxon>
        <taxon>Sapindaceae</taxon>
        <taxon>Hippocastanoideae</taxon>
        <taxon>Acereae</taxon>
        <taxon>Acer</taxon>
    </lineage>
</organism>
<evidence type="ECO:0000259" key="2">
    <source>
        <dbReference type="Pfam" id="PF06911"/>
    </source>
</evidence>
<feature type="compositionally biased region" description="Low complexity" evidence="1">
    <location>
        <begin position="92"/>
        <end position="103"/>
    </location>
</feature>
<gene>
    <name evidence="3" type="ORF">EZV62_014383</name>
</gene>
<comment type="caution">
    <text evidence="3">The sequence shown here is derived from an EMBL/GenBank/DDBJ whole genome shotgun (WGS) entry which is preliminary data.</text>
</comment>
<feature type="region of interest" description="Disordered" evidence="1">
    <location>
        <begin position="41"/>
        <end position="104"/>
    </location>
</feature>
<dbReference type="GO" id="GO:0005886">
    <property type="term" value="C:plasma membrane"/>
    <property type="evidence" value="ECO:0007669"/>
    <property type="project" value="TreeGrafter"/>
</dbReference>
<protein>
    <recommendedName>
        <fullName evidence="2">Senescence domain-containing protein</fullName>
    </recommendedName>
</protein>
<feature type="compositionally biased region" description="Basic residues" evidence="1">
    <location>
        <begin position="45"/>
        <end position="57"/>
    </location>
</feature>
<evidence type="ECO:0000256" key="1">
    <source>
        <dbReference type="SAM" id="MobiDB-lite"/>
    </source>
</evidence>
<dbReference type="OrthoDB" id="20821at2759"/>
<dbReference type="PANTHER" id="PTHR21068:SF43">
    <property type="entry name" value="SPARTIN"/>
    <property type="match status" value="1"/>
</dbReference>
<dbReference type="PANTHER" id="PTHR21068">
    <property type="entry name" value="SPARTIN"/>
    <property type="match status" value="1"/>
</dbReference>
<dbReference type="InterPro" id="IPR045036">
    <property type="entry name" value="Spartin-like"/>
</dbReference>
<evidence type="ECO:0000313" key="3">
    <source>
        <dbReference type="EMBL" id="TXG59810.1"/>
    </source>
</evidence>
<dbReference type="EMBL" id="VAHF01000006">
    <property type="protein sequence ID" value="TXG59810.1"/>
    <property type="molecule type" value="Genomic_DNA"/>
</dbReference>
<feature type="domain" description="Senescence" evidence="2">
    <location>
        <begin position="321"/>
        <end position="508"/>
    </location>
</feature>
<accession>A0A5C7HS37</accession>
<dbReference type="Proteomes" id="UP000323000">
    <property type="component" value="Chromosome 6"/>
</dbReference>